<gene>
    <name evidence="1" type="ORF">BECKTC1821D_GA0114238_102025</name>
</gene>
<evidence type="ECO:0000313" key="1">
    <source>
        <dbReference type="EMBL" id="VFK44325.1"/>
    </source>
</evidence>
<proteinExistence type="predicted"/>
<sequence>MKLLLVSIYVPTITSLYCLMRKVEQYSENDYRIIRERYFNNWTLAGNHRVDGSGVHIIVDGLTIMAISSAWKMKKLC</sequence>
<dbReference type="AlphaFoldDB" id="A0A450YS35"/>
<accession>A0A450YS35</accession>
<organism evidence="1">
    <name type="scientific">Candidatus Kentrum sp. TC</name>
    <dbReference type="NCBI Taxonomy" id="2126339"/>
    <lineage>
        <taxon>Bacteria</taxon>
        <taxon>Pseudomonadati</taxon>
        <taxon>Pseudomonadota</taxon>
        <taxon>Gammaproteobacteria</taxon>
        <taxon>Candidatus Kentrum</taxon>
    </lineage>
</organism>
<name>A0A450YS35_9GAMM</name>
<reference evidence="1" key="1">
    <citation type="submission" date="2019-02" db="EMBL/GenBank/DDBJ databases">
        <authorList>
            <person name="Gruber-Vodicka R. H."/>
            <person name="Seah K. B. B."/>
        </authorList>
    </citation>
    <scope>NUCLEOTIDE SEQUENCE</scope>
    <source>
        <strain evidence="1">BECK_BZ123</strain>
    </source>
</reference>
<protein>
    <submittedName>
        <fullName evidence="1">Uncharacterized protein</fullName>
    </submittedName>
</protein>
<dbReference type="EMBL" id="CAADFS010000020">
    <property type="protein sequence ID" value="VFK44325.1"/>
    <property type="molecule type" value="Genomic_DNA"/>
</dbReference>